<sequence length="224" mass="25283">MKNDDLLRLLTSANFFNGFCEAELAEIIRSPETTVNQFHKDQVIHLKNELCHRMDVIISGRVAVLNLDENGNMLTVNVFRAGESIGENLLFAVNNGYPMTVIAVTEVTLLQLERELVVALCQKNADFLKGLMQSISEKTMILTDKLTVISLKTVRQRINDYLSHQYQLQKTLMITLGCSKKELAERLGVQRTSLSRELTKMKKAGLLDYDAKTITIKSAFFSPN</sequence>
<evidence type="ECO:0000256" key="3">
    <source>
        <dbReference type="ARBA" id="ARBA00023163"/>
    </source>
</evidence>
<dbReference type="InterPro" id="IPR036390">
    <property type="entry name" value="WH_DNA-bd_sf"/>
</dbReference>
<dbReference type="SUPFAM" id="SSF46785">
    <property type="entry name" value="Winged helix' DNA-binding domain"/>
    <property type="match status" value="1"/>
</dbReference>
<protein>
    <submittedName>
        <fullName evidence="6">Cyclic nucleotide-binding domain-containing protein</fullName>
    </submittedName>
</protein>
<dbReference type="InterPro" id="IPR000595">
    <property type="entry name" value="cNMP-bd_dom"/>
</dbReference>
<dbReference type="Proteomes" id="UP000622405">
    <property type="component" value="Unassembled WGS sequence"/>
</dbReference>
<gene>
    <name evidence="6" type="ORF">GH811_16400</name>
</gene>
<dbReference type="Gene3D" id="2.60.120.10">
    <property type="entry name" value="Jelly Rolls"/>
    <property type="match status" value="1"/>
</dbReference>
<dbReference type="EMBL" id="WJBE01000022">
    <property type="protein sequence ID" value="MBC3901194.1"/>
    <property type="molecule type" value="Genomic_DNA"/>
</dbReference>
<dbReference type="CDD" id="cd00038">
    <property type="entry name" value="CAP_ED"/>
    <property type="match status" value="1"/>
</dbReference>
<keyword evidence="7" id="KW-1185">Reference proteome</keyword>
<feature type="domain" description="HTH crp-type" evidence="5">
    <location>
        <begin position="152"/>
        <end position="220"/>
    </location>
</feature>
<dbReference type="InterPro" id="IPR014710">
    <property type="entry name" value="RmlC-like_jellyroll"/>
</dbReference>
<dbReference type="Pfam" id="PF00027">
    <property type="entry name" value="cNMP_binding"/>
    <property type="match status" value="1"/>
</dbReference>
<reference evidence="6 7" key="1">
    <citation type="journal article" date="2020" name="mSystems">
        <title>Defining Genomic and Predicted Metabolic Features of the Acetobacterium Genus.</title>
        <authorList>
            <person name="Ross D.E."/>
            <person name="Marshall C.W."/>
            <person name="Gulliver D."/>
            <person name="May H.D."/>
            <person name="Norman R.S."/>
        </authorList>
    </citation>
    <scope>NUCLEOTIDE SEQUENCE [LARGE SCALE GENOMIC DNA]</scope>
    <source>
        <strain evidence="6 7">DSM 4132</strain>
    </source>
</reference>
<dbReference type="InterPro" id="IPR012318">
    <property type="entry name" value="HTH_CRP"/>
</dbReference>
<evidence type="ECO:0000313" key="7">
    <source>
        <dbReference type="Proteomes" id="UP000622405"/>
    </source>
</evidence>
<organism evidence="6 7">
    <name type="scientific">Acetobacterium malicum</name>
    <dbReference type="NCBI Taxonomy" id="52692"/>
    <lineage>
        <taxon>Bacteria</taxon>
        <taxon>Bacillati</taxon>
        <taxon>Bacillota</taxon>
        <taxon>Clostridia</taxon>
        <taxon>Eubacteriales</taxon>
        <taxon>Eubacteriaceae</taxon>
        <taxon>Acetobacterium</taxon>
    </lineage>
</organism>
<dbReference type="SMART" id="SM00100">
    <property type="entry name" value="cNMP"/>
    <property type="match status" value="1"/>
</dbReference>
<evidence type="ECO:0000259" key="5">
    <source>
        <dbReference type="PROSITE" id="PS51063"/>
    </source>
</evidence>
<keyword evidence="1" id="KW-0805">Transcription regulation</keyword>
<dbReference type="Pfam" id="PF13545">
    <property type="entry name" value="HTH_Crp_2"/>
    <property type="match status" value="1"/>
</dbReference>
<dbReference type="InterPro" id="IPR018490">
    <property type="entry name" value="cNMP-bd_dom_sf"/>
</dbReference>
<name>A0ABR6Z132_9FIRM</name>
<evidence type="ECO:0000313" key="6">
    <source>
        <dbReference type="EMBL" id="MBC3901194.1"/>
    </source>
</evidence>
<dbReference type="PANTHER" id="PTHR24567">
    <property type="entry name" value="CRP FAMILY TRANSCRIPTIONAL REGULATORY PROTEIN"/>
    <property type="match status" value="1"/>
</dbReference>
<evidence type="ECO:0000259" key="4">
    <source>
        <dbReference type="PROSITE" id="PS50042"/>
    </source>
</evidence>
<feature type="domain" description="Cyclic nucleotide-binding" evidence="4">
    <location>
        <begin position="15"/>
        <end position="138"/>
    </location>
</feature>
<keyword evidence="2" id="KW-0238">DNA-binding</keyword>
<evidence type="ECO:0000256" key="1">
    <source>
        <dbReference type="ARBA" id="ARBA00023015"/>
    </source>
</evidence>
<proteinExistence type="predicted"/>
<dbReference type="PROSITE" id="PS51063">
    <property type="entry name" value="HTH_CRP_2"/>
    <property type="match status" value="1"/>
</dbReference>
<dbReference type="RefSeq" id="WP_186895262.1">
    <property type="nucleotide sequence ID" value="NZ_WJBE01000022.1"/>
</dbReference>
<accession>A0ABR6Z132</accession>
<dbReference type="SUPFAM" id="SSF51206">
    <property type="entry name" value="cAMP-binding domain-like"/>
    <property type="match status" value="1"/>
</dbReference>
<dbReference type="SMART" id="SM00419">
    <property type="entry name" value="HTH_CRP"/>
    <property type="match status" value="1"/>
</dbReference>
<dbReference type="PANTHER" id="PTHR24567:SF58">
    <property type="entry name" value="CYCLIC AMP-BINDING REGULATORY PROTEIN"/>
    <property type="match status" value="1"/>
</dbReference>
<dbReference type="InterPro" id="IPR050397">
    <property type="entry name" value="Env_Response_Regulators"/>
</dbReference>
<keyword evidence="3" id="KW-0804">Transcription</keyword>
<evidence type="ECO:0000256" key="2">
    <source>
        <dbReference type="ARBA" id="ARBA00023125"/>
    </source>
</evidence>
<dbReference type="PROSITE" id="PS50042">
    <property type="entry name" value="CNMP_BINDING_3"/>
    <property type="match status" value="1"/>
</dbReference>
<comment type="caution">
    <text evidence="6">The sequence shown here is derived from an EMBL/GenBank/DDBJ whole genome shotgun (WGS) entry which is preliminary data.</text>
</comment>